<gene>
    <name evidence="6" type="ORF">H9761_01835</name>
</gene>
<dbReference type="PRINTS" id="PR00110">
    <property type="entry name" value="ALPHAAMYLASE"/>
</dbReference>
<dbReference type="SUPFAM" id="SSF51445">
    <property type="entry name" value="(Trans)glycosidases"/>
    <property type="match status" value="1"/>
</dbReference>
<dbReference type="Gene3D" id="3.20.20.80">
    <property type="entry name" value="Glycosidases"/>
    <property type="match status" value="1"/>
</dbReference>
<proteinExistence type="inferred from homology"/>
<protein>
    <submittedName>
        <fullName evidence="6">Glycoside hydrolase family 13 protein</fullName>
    </submittedName>
</protein>
<dbReference type="PANTHER" id="PTHR10357:SF210">
    <property type="entry name" value="MALTODEXTRIN GLUCOSIDASE"/>
    <property type="match status" value="1"/>
</dbReference>
<reference evidence="6" key="1">
    <citation type="journal article" date="2021" name="PeerJ">
        <title>Extensive microbial diversity within the chicken gut microbiome revealed by metagenomics and culture.</title>
        <authorList>
            <person name="Gilroy R."/>
            <person name="Ravi A."/>
            <person name="Getino M."/>
            <person name="Pursley I."/>
            <person name="Horton D.L."/>
            <person name="Alikhan N.F."/>
            <person name="Baker D."/>
            <person name="Gharbi K."/>
            <person name="Hall N."/>
            <person name="Watson M."/>
            <person name="Adriaenssens E.M."/>
            <person name="Foster-Nyarko E."/>
            <person name="Jarju S."/>
            <person name="Secka A."/>
            <person name="Antonio M."/>
            <person name="Oren A."/>
            <person name="Chaudhuri R.R."/>
            <person name="La Ragione R."/>
            <person name="Hildebrand F."/>
            <person name="Pallen M.J."/>
        </authorList>
    </citation>
    <scope>NUCLEOTIDE SEQUENCE</scope>
    <source>
        <strain evidence="6">USAMLcec2-132</strain>
    </source>
</reference>
<keyword evidence="2 6" id="KW-0378">Hydrolase</keyword>
<name>A0A9D2NCA7_9FIRM</name>
<dbReference type="EMBL" id="DWWS01000012">
    <property type="protein sequence ID" value="HJC22428.1"/>
    <property type="molecule type" value="Genomic_DNA"/>
</dbReference>
<evidence type="ECO:0000256" key="1">
    <source>
        <dbReference type="ARBA" id="ARBA00008061"/>
    </source>
</evidence>
<dbReference type="InterPro" id="IPR013783">
    <property type="entry name" value="Ig-like_fold"/>
</dbReference>
<sequence>MEFTGVFHKTSEQMSYPLNEDELIVNLKTGYDVKQVFLHYGDPYDAGILGGSEKWTGKREEIVFKKRLRSQLWWTTTLKPEYKRCKYYFELHTQDEVWHYFEDGFLTPEQVGMEGRMLQCFIVPWMNPVDVNKTPDWVNETVWYQIFPDRFCNGTPEENTPDIVPFHAGPVTNQERFGGNLKGIESRLSYLKELGITGIYLNPIMEAGSTHKYDTKDYTRIDPQFGTNEDFARLVKKAHACGIRIMVDAVFNHCGRQFAPWLDVLEKKEASAYADWFMIQDWDSLEKKADTRDARFYSFAFADWMPKLNTNNDAVIDYFCGVCEGWIREFDIDGIRFDVGNEVSHRFLKRMRERLRKMKPDIYLLGEIWHDASQWLTGDEYDSVMNYPLLSGIHDFFLDKGMDKAEFEYMINRCYTMYMQQNNNVMFNLLDSHDTERLMNRFHDLDIFYQQLAVLFTMPGSACIYYGTEIAMEGGHDPDCRRPMPWQELSSPENQERIAAMRSLIELRKKEEACRSLYFHFPGEYPQKRLVEYIKLDADNRKLEILLNCGEEAVSVKEEGEVLFSRKYENGVLGKNGTLIRRKREEADFRPQQAQ</sequence>
<dbReference type="GO" id="GO:0005975">
    <property type="term" value="P:carbohydrate metabolic process"/>
    <property type="evidence" value="ECO:0007669"/>
    <property type="project" value="InterPro"/>
</dbReference>
<dbReference type="GO" id="GO:0043169">
    <property type="term" value="F:cation binding"/>
    <property type="evidence" value="ECO:0007669"/>
    <property type="project" value="InterPro"/>
</dbReference>
<comment type="caution">
    <text evidence="6">The sequence shown here is derived from an EMBL/GenBank/DDBJ whole genome shotgun (WGS) entry which is preliminary data.</text>
</comment>
<dbReference type="InterPro" id="IPR014756">
    <property type="entry name" value="Ig_E-set"/>
</dbReference>
<dbReference type="Pfam" id="PF00128">
    <property type="entry name" value="Alpha-amylase"/>
    <property type="match status" value="1"/>
</dbReference>
<evidence type="ECO:0000256" key="2">
    <source>
        <dbReference type="ARBA" id="ARBA00022801"/>
    </source>
</evidence>
<dbReference type="SMART" id="SM00642">
    <property type="entry name" value="Aamy"/>
    <property type="match status" value="1"/>
</dbReference>
<dbReference type="Gene3D" id="3.90.400.10">
    <property type="entry name" value="Oligo-1,6-glucosidase, Domain 2"/>
    <property type="match status" value="1"/>
</dbReference>
<evidence type="ECO:0000313" key="6">
    <source>
        <dbReference type="EMBL" id="HJC22428.1"/>
    </source>
</evidence>
<dbReference type="InterPro" id="IPR017853">
    <property type="entry name" value="GH"/>
</dbReference>
<dbReference type="Pfam" id="PF02903">
    <property type="entry name" value="Alpha-amylase_N"/>
    <property type="match status" value="1"/>
</dbReference>
<accession>A0A9D2NCA7</accession>
<organism evidence="6 7">
    <name type="scientific">Candidatus Eisenbergiella merdavium</name>
    <dbReference type="NCBI Taxonomy" id="2838551"/>
    <lineage>
        <taxon>Bacteria</taxon>
        <taxon>Bacillati</taxon>
        <taxon>Bacillota</taxon>
        <taxon>Clostridia</taxon>
        <taxon>Lachnospirales</taxon>
        <taxon>Lachnospiraceae</taxon>
        <taxon>Eisenbergiella</taxon>
    </lineage>
</organism>
<dbReference type="InterPro" id="IPR006047">
    <property type="entry name" value="GH13_cat_dom"/>
</dbReference>
<dbReference type="AlphaFoldDB" id="A0A9D2NCA7"/>
<dbReference type="CDD" id="cd02857">
    <property type="entry name" value="E_set_CDase_PDE_N"/>
    <property type="match status" value="1"/>
</dbReference>
<evidence type="ECO:0000256" key="4">
    <source>
        <dbReference type="RuleBase" id="RU003615"/>
    </source>
</evidence>
<dbReference type="InterPro" id="IPR045857">
    <property type="entry name" value="O16G_dom_2"/>
</dbReference>
<comment type="similarity">
    <text evidence="1 4">Belongs to the glycosyl hydrolase 13 family.</text>
</comment>
<dbReference type="Gene3D" id="2.60.40.10">
    <property type="entry name" value="Immunoglobulins"/>
    <property type="match status" value="1"/>
</dbReference>
<keyword evidence="3" id="KW-0326">Glycosidase</keyword>
<dbReference type="GO" id="GO:0004556">
    <property type="term" value="F:alpha-amylase activity"/>
    <property type="evidence" value="ECO:0007669"/>
    <property type="project" value="InterPro"/>
</dbReference>
<dbReference type="InterPro" id="IPR006046">
    <property type="entry name" value="Alpha_amylase"/>
</dbReference>
<evidence type="ECO:0000313" key="7">
    <source>
        <dbReference type="Proteomes" id="UP000823891"/>
    </source>
</evidence>
<dbReference type="Proteomes" id="UP000823891">
    <property type="component" value="Unassembled WGS sequence"/>
</dbReference>
<evidence type="ECO:0000259" key="5">
    <source>
        <dbReference type="SMART" id="SM00642"/>
    </source>
</evidence>
<evidence type="ECO:0000256" key="3">
    <source>
        <dbReference type="ARBA" id="ARBA00023295"/>
    </source>
</evidence>
<dbReference type="InterPro" id="IPR004185">
    <property type="entry name" value="Glyco_hydro_13_lg-like_dom"/>
</dbReference>
<dbReference type="CDD" id="cd11338">
    <property type="entry name" value="AmyAc_CMD"/>
    <property type="match status" value="1"/>
</dbReference>
<dbReference type="PANTHER" id="PTHR10357">
    <property type="entry name" value="ALPHA-AMYLASE FAMILY MEMBER"/>
    <property type="match status" value="1"/>
</dbReference>
<feature type="domain" description="Glycosyl hydrolase family 13 catalytic" evidence="5">
    <location>
        <begin position="145"/>
        <end position="508"/>
    </location>
</feature>
<dbReference type="SUPFAM" id="SSF81296">
    <property type="entry name" value="E set domains"/>
    <property type="match status" value="1"/>
</dbReference>
<reference evidence="6" key="2">
    <citation type="submission" date="2021-04" db="EMBL/GenBank/DDBJ databases">
        <authorList>
            <person name="Gilroy R."/>
        </authorList>
    </citation>
    <scope>NUCLEOTIDE SEQUENCE</scope>
    <source>
        <strain evidence="6">USAMLcec2-132</strain>
    </source>
</reference>